<name>A0A4Q7YL16_9GAMM</name>
<dbReference type="EMBL" id="SHKX01000013">
    <property type="protein sequence ID" value="RZU38382.1"/>
    <property type="molecule type" value="Genomic_DNA"/>
</dbReference>
<dbReference type="InterPro" id="IPR028347">
    <property type="entry name" value="START_dom_prot"/>
</dbReference>
<dbReference type="PANTHER" id="PTHR19308:SF14">
    <property type="entry name" value="START DOMAIN-CONTAINING PROTEIN"/>
    <property type="match status" value="1"/>
</dbReference>
<evidence type="ECO:0000313" key="2">
    <source>
        <dbReference type="EMBL" id="RZU38382.1"/>
    </source>
</evidence>
<keyword evidence="3" id="KW-1185">Reference proteome</keyword>
<dbReference type="InterPro" id="IPR002913">
    <property type="entry name" value="START_lipid-bd_dom"/>
</dbReference>
<dbReference type="InterPro" id="IPR023393">
    <property type="entry name" value="START-like_dom_sf"/>
</dbReference>
<feature type="domain" description="START" evidence="1">
    <location>
        <begin position="18"/>
        <end position="202"/>
    </location>
</feature>
<organism evidence="2 3">
    <name type="scientific">Fluviicoccus keumensis</name>
    <dbReference type="NCBI Taxonomy" id="1435465"/>
    <lineage>
        <taxon>Bacteria</taxon>
        <taxon>Pseudomonadati</taxon>
        <taxon>Pseudomonadota</taxon>
        <taxon>Gammaproteobacteria</taxon>
        <taxon>Moraxellales</taxon>
        <taxon>Moraxellaceae</taxon>
        <taxon>Fluviicoccus</taxon>
    </lineage>
</organism>
<dbReference type="Gene3D" id="3.30.530.20">
    <property type="match status" value="1"/>
</dbReference>
<dbReference type="GO" id="GO:0005737">
    <property type="term" value="C:cytoplasm"/>
    <property type="evidence" value="ECO:0007669"/>
    <property type="project" value="UniProtKB-ARBA"/>
</dbReference>
<dbReference type="PROSITE" id="PS50848">
    <property type="entry name" value="START"/>
    <property type="match status" value="1"/>
</dbReference>
<sequence length="206" mass="23518">MPGLIAACLMTAALADGGWELAREDASRQIRVFTRSQADSDYDEFRSEMLAPQSIDTVVAVLRDIPAWPEWIARIRKVKLLRHDGESNWVYVVYKLPYPFKDRDTVLQSVLQREAKGGVVTIRSQAVRTLPMPEQDSRRVHLYELQSTWRLTPLPGGGTRIELSGRGQPGGYLPSLIFNYNLADEPQQTLRLLRLMLARPKYQPRK</sequence>
<dbReference type="InterPro" id="IPR019587">
    <property type="entry name" value="Polyketide_cyclase/dehydratase"/>
</dbReference>
<proteinExistence type="predicted"/>
<dbReference type="InterPro" id="IPR051213">
    <property type="entry name" value="START_lipid_transfer"/>
</dbReference>
<accession>A0A4Q7YL16</accession>
<evidence type="ECO:0000313" key="3">
    <source>
        <dbReference type="Proteomes" id="UP000292423"/>
    </source>
</evidence>
<dbReference type="Proteomes" id="UP000292423">
    <property type="component" value="Unassembled WGS sequence"/>
</dbReference>
<comment type="caution">
    <text evidence="2">The sequence shown here is derived from an EMBL/GenBank/DDBJ whole genome shotgun (WGS) entry which is preliminary data.</text>
</comment>
<dbReference type="SUPFAM" id="SSF55961">
    <property type="entry name" value="Bet v1-like"/>
    <property type="match status" value="1"/>
</dbReference>
<gene>
    <name evidence="2" type="ORF">EV700_2313</name>
</gene>
<protein>
    <submittedName>
        <fullName evidence="2">Polyketide cyclase/dehydrase/lipid transport protein</fullName>
    </submittedName>
</protein>
<dbReference type="Pfam" id="PF10604">
    <property type="entry name" value="Polyketide_cyc2"/>
    <property type="match status" value="1"/>
</dbReference>
<dbReference type="PANTHER" id="PTHR19308">
    <property type="entry name" value="PHOSPHATIDYLCHOLINE TRANSFER PROTEIN"/>
    <property type="match status" value="1"/>
</dbReference>
<dbReference type="AlphaFoldDB" id="A0A4Q7YL16"/>
<evidence type="ECO:0000259" key="1">
    <source>
        <dbReference type="PROSITE" id="PS50848"/>
    </source>
</evidence>
<dbReference type="GO" id="GO:0008289">
    <property type="term" value="F:lipid binding"/>
    <property type="evidence" value="ECO:0007669"/>
    <property type="project" value="InterPro"/>
</dbReference>
<reference evidence="2 3" key="1">
    <citation type="submission" date="2019-02" db="EMBL/GenBank/DDBJ databases">
        <title>Genomic Encyclopedia of Type Strains, Phase IV (KMG-IV): sequencing the most valuable type-strain genomes for metagenomic binning, comparative biology and taxonomic classification.</title>
        <authorList>
            <person name="Goeker M."/>
        </authorList>
    </citation>
    <scope>NUCLEOTIDE SEQUENCE [LARGE SCALE GENOMIC DNA]</scope>
    <source>
        <strain evidence="2 3">DSM 105135</strain>
    </source>
</reference>
<dbReference type="PIRSF" id="PIRSF039033">
    <property type="entry name" value="START_dom"/>
    <property type="match status" value="1"/>
</dbReference>